<name>E1X0G9_HALMS</name>
<protein>
    <submittedName>
        <fullName evidence="1">Exported protein</fullName>
    </submittedName>
</protein>
<gene>
    <name evidence="1" type="ordered locus">BMS_3245</name>
</gene>
<dbReference type="STRING" id="862908.BMS_3245"/>
<reference evidence="2" key="1">
    <citation type="journal article" date="2013" name="ISME J.">
        <title>A small predatory core genome in the divergent marine Bacteriovorax marinus SJ and the terrestrial Bdellovibrio bacteriovorus.</title>
        <authorList>
            <person name="Crossman L.C."/>
            <person name="Chen H."/>
            <person name="Cerdeno-Tarraga A.M."/>
            <person name="Brooks K."/>
            <person name="Quail M.A."/>
            <person name="Pineiro S.A."/>
            <person name="Hobley L."/>
            <person name="Sockett R.E."/>
            <person name="Bentley S.D."/>
            <person name="Parkhill J."/>
            <person name="Williams H.N."/>
            <person name="Stine O.C."/>
        </authorList>
    </citation>
    <scope>NUCLEOTIDE SEQUENCE [LARGE SCALE GENOMIC DNA]</scope>
    <source>
        <strain evidence="2">ATCC BAA-682 / DSM 15412 / SJ</strain>
    </source>
</reference>
<dbReference type="Proteomes" id="UP000008963">
    <property type="component" value="Chromosome"/>
</dbReference>
<dbReference type="HOGENOM" id="CLU_830708_0_0_7"/>
<keyword evidence="2" id="KW-1185">Reference proteome</keyword>
<dbReference type="OrthoDB" id="5291641at2"/>
<dbReference type="SUPFAM" id="SSF53474">
    <property type="entry name" value="alpha/beta-Hydrolases"/>
    <property type="match status" value="1"/>
</dbReference>
<dbReference type="Gene3D" id="3.40.50.1820">
    <property type="entry name" value="alpha/beta hydrolase"/>
    <property type="match status" value="1"/>
</dbReference>
<proteinExistence type="predicted"/>
<dbReference type="EMBL" id="FQ312005">
    <property type="protein sequence ID" value="CBW27995.1"/>
    <property type="molecule type" value="Genomic_DNA"/>
</dbReference>
<accession>E1X0G9</accession>
<dbReference type="eggNOG" id="COG1075">
    <property type="taxonomic scope" value="Bacteria"/>
</dbReference>
<dbReference type="AlphaFoldDB" id="E1X0G9"/>
<evidence type="ECO:0000313" key="1">
    <source>
        <dbReference type="EMBL" id="CBW27995.1"/>
    </source>
</evidence>
<sequence>MSKLKAILLFLALIGSTFAGGIDISKEYLLAKTQIQSSSFNRELLISFLRSQTVLLVPGVLSESFNSNSNQRIKVNYALGEIFSDHEEWLMEYGINYEFLDIESESSPSENKDFIIQVLEEIPNNIILFTHSKGGLDTFAALSSRPDLLEKITGVITVQTPFNGSPVADAFAGNSITRSMGKWLFQFLGGSEEGMLSLTSKESRKRNEKREEDYQRIIRTIPVVNYGSYKEDELGWDTPLEIFRDFTQKKIGKNDGVVPLESSFLNDTYQITEKGVDHLNSVTNTSGVRRVSILPALNYRKKWDYDRKPHFEALLESLRQISY</sequence>
<dbReference type="KEGG" id="bmx:BMS_3245"/>
<dbReference type="RefSeq" id="WP_014245765.1">
    <property type="nucleotide sequence ID" value="NC_016620.1"/>
</dbReference>
<dbReference type="InterPro" id="IPR029058">
    <property type="entry name" value="AB_hydrolase_fold"/>
</dbReference>
<evidence type="ECO:0000313" key="2">
    <source>
        <dbReference type="Proteomes" id="UP000008963"/>
    </source>
</evidence>
<organism evidence="1 2">
    <name type="scientific">Halobacteriovorax marinus (strain ATCC BAA-682 / DSM 15412 / SJ)</name>
    <name type="common">Bacteriovorax marinus</name>
    <dbReference type="NCBI Taxonomy" id="862908"/>
    <lineage>
        <taxon>Bacteria</taxon>
        <taxon>Pseudomonadati</taxon>
        <taxon>Bdellovibrionota</taxon>
        <taxon>Bacteriovoracia</taxon>
        <taxon>Bacteriovoracales</taxon>
        <taxon>Halobacteriovoraceae</taxon>
        <taxon>Halobacteriovorax</taxon>
    </lineage>
</organism>
<dbReference type="PATRIC" id="fig|862908.3.peg.3101"/>